<dbReference type="InterPro" id="IPR050599">
    <property type="entry name" value="VDCC_alpha-1_subunit"/>
</dbReference>
<evidence type="ECO:0000256" key="3">
    <source>
        <dbReference type="ARBA" id="ARBA00022553"/>
    </source>
</evidence>
<keyword evidence="3" id="KW-0597">Phosphoprotein</keyword>
<dbReference type="PROSITE" id="PS00018">
    <property type="entry name" value="EF_HAND_1"/>
    <property type="match status" value="1"/>
</dbReference>
<dbReference type="Gene3D" id="1.10.287.70">
    <property type="match status" value="1"/>
</dbReference>
<dbReference type="InterPro" id="IPR011992">
    <property type="entry name" value="EF-hand-dom_pair"/>
</dbReference>
<evidence type="ECO:0000256" key="9">
    <source>
        <dbReference type="ARBA" id="ARBA00022989"/>
    </source>
</evidence>
<keyword evidence="5" id="KW-0107">Calcium channel</keyword>
<feature type="compositionally biased region" description="Gly residues" evidence="14">
    <location>
        <begin position="70"/>
        <end position="82"/>
    </location>
</feature>
<evidence type="ECO:0000256" key="13">
    <source>
        <dbReference type="ARBA" id="ARBA00023303"/>
    </source>
</evidence>
<keyword evidence="2" id="KW-0813">Transport</keyword>
<keyword evidence="13" id="KW-0407">Ion channel</keyword>
<keyword evidence="6 15" id="KW-0812">Transmembrane</keyword>
<dbReference type="InterPro" id="IPR002048">
    <property type="entry name" value="EF_hand_dom"/>
</dbReference>
<feature type="region of interest" description="Disordered" evidence="14">
    <location>
        <begin position="49"/>
        <end position="184"/>
    </location>
</feature>
<feature type="compositionally biased region" description="Polar residues" evidence="14">
    <location>
        <begin position="620"/>
        <end position="629"/>
    </location>
</feature>
<dbReference type="Gene3D" id="1.20.120.350">
    <property type="entry name" value="Voltage-gated potassium channels. Chain C"/>
    <property type="match status" value="1"/>
</dbReference>
<keyword evidence="18" id="KW-1185">Reference proteome</keyword>
<dbReference type="SUPFAM" id="SSF47473">
    <property type="entry name" value="EF-hand"/>
    <property type="match status" value="1"/>
</dbReference>
<name>A0ABN9QXP5_9DINO</name>
<evidence type="ECO:0000259" key="16">
    <source>
        <dbReference type="PROSITE" id="PS50222"/>
    </source>
</evidence>
<keyword evidence="8" id="KW-0851">Voltage-gated channel</keyword>
<dbReference type="Proteomes" id="UP001189429">
    <property type="component" value="Unassembled WGS sequence"/>
</dbReference>
<organism evidence="17 18">
    <name type="scientific">Prorocentrum cordatum</name>
    <dbReference type="NCBI Taxonomy" id="2364126"/>
    <lineage>
        <taxon>Eukaryota</taxon>
        <taxon>Sar</taxon>
        <taxon>Alveolata</taxon>
        <taxon>Dinophyceae</taxon>
        <taxon>Prorocentrales</taxon>
        <taxon>Prorocentraceae</taxon>
        <taxon>Prorocentrum</taxon>
    </lineage>
</organism>
<feature type="transmembrane region" description="Helical" evidence="15">
    <location>
        <begin position="448"/>
        <end position="466"/>
    </location>
</feature>
<feature type="transmembrane region" description="Helical" evidence="15">
    <location>
        <begin position="220"/>
        <end position="243"/>
    </location>
</feature>
<evidence type="ECO:0000256" key="5">
    <source>
        <dbReference type="ARBA" id="ARBA00022673"/>
    </source>
</evidence>
<keyword evidence="10" id="KW-0406">Ion transport</keyword>
<comment type="caution">
    <text evidence="17">The sequence shown here is derived from an EMBL/GenBank/DDBJ whole genome shotgun (WGS) entry which is preliminary data.</text>
</comment>
<dbReference type="InterPro" id="IPR027359">
    <property type="entry name" value="Volt_channel_dom_sf"/>
</dbReference>
<evidence type="ECO:0000313" key="17">
    <source>
        <dbReference type="EMBL" id="CAK0811153.1"/>
    </source>
</evidence>
<evidence type="ECO:0000256" key="11">
    <source>
        <dbReference type="ARBA" id="ARBA00023136"/>
    </source>
</evidence>
<dbReference type="EMBL" id="CAUYUJ010004836">
    <property type="protein sequence ID" value="CAK0811153.1"/>
    <property type="molecule type" value="Genomic_DNA"/>
</dbReference>
<keyword evidence="11 15" id="KW-0472">Membrane</keyword>
<evidence type="ECO:0000256" key="2">
    <source>
        <dbReference type="ARBA" id="ARBA00022448"/>
    </source>
</evidence>
<feature type="transmembrane region" description="Helical" evidence="15">
    <location>
        <begin position="418"/>
        <end position="436"/>
    </location>
</feature>
<dbReference type="PANTHER" id="PTHR45628">
    <property type="entry name" value="VOLTAGE-DEPENDENT CALCIUM CHANNEL TYPE A SUBUNIT ALPHA-1"/>
    <property type="match status" value="1"/>
</dbReference>
<feature type="transmembrane region" description="Helical" evidence="15">
    <location>
        <begin position="298"/>
        <end position="322"/>
    </location>
</feature>
<sequence length="629" mass="68711">MQPGLFRQRLLELAAEYEGLHAGCLSARSEQPPGEFDGLHRLLRDRVTPLAPDPIPKALEAPAEPTNGAAPGGPGGSGGSAGSSGSRASSTVPEAQEAPGAAAADLAGGGAPTDPGGSGAGGRQSDRSVLNLVLDRPPSCGSECSPEGRWTPGWSPTAASRGETAASGGERSGDGARRGDSSGFEVELSRAVSSIRRSNRARTSASERTRLQATSAVTRFVMSPAFTLALGLLIISSALLVGIETQVFSSLSYQASDSTEVRIVFSTLNYVVTFLFTVEMAARLYVYRHDFFFTERWWNLFDLAILLLALCEVALELAVSWFPGLANSVFDNGGAAKMMRLIRLTRLLRLVRTFRQLKPLRMLVRSIMAAGKSVFWALLLLIMIMFTFGVILTQAVTEHTAGGTRIEDESLIQFYGDLYRTIVSLWMAVSGGISWIELTMPLERTGNSIWTLMFLVYILIVYFFILNVSMTGVFCQNAIEGAAQDLDLTLEAQVREKQVHVERLALLFHELNDDTEDRDMELSLDELQVLLGKQKVQSWFRSLDIDATQTWKLFKIIDADDSGTVSLEEFVGGCLQLRGPATRVDVESLKWEIRHAEQERTKLLSKSMTSEKLDTKRNSSETITSATFE</sequence>
<evidence type="ECO:0000256" key="8">
    <source>
        <dbReference type="ARBA" id="ARBA00022882"/>
    </source>
</evidence>
<feature type="compositionally biased region" description="Gly residues" evidence="14">
    <location>
        <begin position="107"/>
        <end position="122"/>
    </location>
</feature>
<feature type="compositionally biased region" description="Basic and acidic residues" evidence="14">
    <location>
        <begin position="609"/>
        <end position="619"/>
    </location>
</feature>
<accession>A0ABN9QXP5</accession>
<feature type="domain" description="EF-hand" evidence="16">
    <location>
        <begin position="545"/>
        <end position="580"/>
    </location>
</feature>
<evidence type="ECO:0000313" key="18">
    <source>
        <dbReference type="Proteomes" id="UP001189429"/>
    </source>
</evidence>
<dbReference type="InterPro" id="IPR018247">
    <property type="entry name" value="EF_Hand_1_Ca_BS"/>
</dbReference>
<evidence type="ECO:0000256" key="14">
    <source>
        <dbReference type="SAM" id="MobiDB-lite"/>
    </source>
</evidence>
<feature type="region of interest" description="Disordered" evidence="14">
    <location>
        <begin position="606"/>
        <end position="629"/>
    </location>
</feature>
<keyword evidence="12" id="KW-0325">Glycoprotein</keyword>
<keyword evidence="7" id="KW-0106">Calcium</keyword>
<protein>
    <recommendedName>
        <fullName evidence="16">EF-hand domain-containing protein</fullName>
    </recommendedName>
</protein>
<feature type="compositionally biased region" description="Basic and acidic residues" evidence="14">
    <location>
        <begin position="171"/>
        <end position="180"/>
    </location>
</feature>
<evidence type="ECO:0000256" key="1">
    <source>
        <dbReference type="ARBA" id="ARBA00004141"/>
    </source>
</evidence>
<comment type="subcellular location">
    <subcellularLocation>
        <location evidence="1">Membrane</location>
        <topology evidence="1">Multi-pass membrane protein</topology>
    </subcellularLocation>
</comment>
<evidence type="ECO:0000256" key="15">
    <source>
        <dbReference type="SAM" id="Phobius"/>
    </source>
</evidence>
<evidence type="ECO:0000256" key="7">
    <source>
        <dbReference type="ARBA" id="ARBA00022837"/>
    </source>
</evidence>
<evidence type="ECO:0000256" key="4">
    <source>
        <dbReference type="ARBA" id="ARBA00022568"/>
    </source>
</evidence>
<evidence type="ECO:0000256" key="12">
    <source>
        <dbReference type="ARBA" id="ARBA00023180"/>
    </source>
</evidence>
<dbReference type="Gene3D" id="1.10.238.10">
    <property type="entry name" value="EF-hand"/>
    <property type="match status" value="1"/>
</dbReference>
<evidence type="ECO:0000256" key="10">
    <source>
        <dbReference type="ARBA" id="ARBA00023065"/>
    </source>
</evidence>
<feature type="transmembrane region" description="Helical" evidence="15">
    <location>
        <begin position="263"/>
        <end position="286"/>
    </location>
</feature>
<evidence type="ECO:0000256" key="6">
    <source>
        <dbReference type="ARBA" id="ARBA00022692"/>
    </source>
</evidence>
<dbReference type="SUPFAM" id="SSF81324">
    <property type="entry name" value="Voltage-gated potassium channels"/>
    <property type="match status" value="1"/>
</dbReference>
<dbReference type="PROSITE" id="PS50222">
    <property type="entry name" value="EF_HAND_2"/>
    <property type="match status" value="1"/>
</dbReference>
<proteinExistence type="predicted"/>
<keyword evidence="4" id="KW-0109">Calcium transport</keyword>
<feature type="compositionally biased region" description="Low complexity" evidence="14">
    <location>
        <begin position="83"/>
        <end position="106"/>
    </location>
</feature>
<keyword evidence="9 15" id="KW-1133">Transmembrane helix</keyword>
<dbReference type="InterPro" id="IPR005821">
    <property type="entry name" value="Ion_trans_dom"/>
</dbReference>
<dbReference type="Pfam" id="PF00520">
    <property type="entry name" value="Ion_trans"/>
    <property type="match status" value="1"/>
</dbReference>
<reference evidence="17" key="1">
    <citation type="submission" date="2023-10" db="EMBL/GenBank/DDBJ databases">
        <authorList>
            <person name="Chen Y."/>
            <person name="Shah S."/>
            <person name="Dougan E. K."/>
            <person name="Thang M."/>
            <person name="Chan C."/>
        </authorList>
    </citation>
    <scope>NUCLEOTIDE SEQUENCE [LARGE SCALE GENOMIC DNA]</scope>
</reference>
<dbReference type="PANTHER" id="PTHR45628:SF7">
    <property type="entry name" value="VOLTAGE-DEPENDENT CALCIUM CHANNEL TYPE A SUBUNIT ALPHA-1"/>
    <property type="match status" value="1"/>
</dbReference>
<feature type="transmembrane region" description="Helical" evidence="15">
    <location>
        <begin position="374"/>
        <end position="397"/>
    </location>
</feature>
<gene>
    <name evidence="17" type="ORF">PCOR1329_LOCUS15875</name>
</gene>